<accession>A0AA88L683</accession>
<name>A0AA88L683_ARTSF</name>
<dbReference type="SUPFAM" id="SSF50156">
    <property type="entry name" value="PDZ domain-like"/>
    <property type="match status" value="1"/>
</dbReference>
<gene>
    <name evidence="2" type="ORF">QYM36_005731</name>
</gene>
<reference evidence="2" key="1">
    <citation type="submission" date="2023-07" db="EMBL/GenBank/DDBJ databases">
        <title>Chromosome-level genome assembly of Artemia franciscana.</title>
        <authorList>
            <person name="Jo E."/>
        </authorList>
    </citation>
    <scope>NUCLEOTIDE SEQUENCE</scope>
    <source>
        <tissue evidence="2">Whole body</tissue>
    </source>
</reference>
<dbReference type="PROSITE" id="PS50106">
    <property type="entry name" value="PDZ"/>
    <property type="match status" value="1"/>
</dbReference>
<evidence type="ECO:0000259" key="1">
    <source>
        <dbReference type="PROSITE" id="PS50106"/>
    </source>
</evidence>
<keyword evidence="3" id="KW-1185">Reference proteome</keyword>
<dbReference type="AlphaFoldDB" id="A0AA88L683"/>
<dbReference type="SMART" id="SM00228">
    <property type="entry name" value="PDZ"/>
    <property type="match status" value="1"/>
</dbReference>
<sequence>MVSTHHILPSLVNYNTLKTPVAQEGREVTIAENPEVCQNGTCWVNVAQTYAVQPIELPDLRVPPPVLLPPQESWQNIHNQDPMNPNETVIVIRSLVPGGVAQLYGRLIPGDRLLFVNDVKLENASLETAVQALKVLSVELSQIVRGKRNVRLHY</sequence>
<dbReference type="Proteomes" id="UP001187531">
    <property type="component" value="Unassembled WGS sequence"/>
</dbReference>
<dbReference type="Gene3D" id="2.30.42.10">
    <property type="match status" value="1"/>
</dbReference>
<protein>
    <recommendedName>
        <fullName evidence="1">PDZ domain-containing protein</fullName>
    </recommendedName>
</protein>
<dbReference type="PANTHER" id="PTHR19964:SF92">
    <property type="entry name" value="PATJ HOMOLOG"/>
    <property type="match status" value="1"/>
</dbReference>
<dbReference type="InterPro" id="IPR036034">
    <property type="entry name" value="PDZ_sf"/>
</dbReference>
<evidence type="ECO:0000313" key="2">
    <source>
        <dbReference type="EMBL" id="KAK2718497.1"/>
    </source>
</evidence>
<feature type="domain" description="PDZ" evidence="1">
    <location>
        <begin position="90"/>
        <end position="134"/>
    </location>
</feature>
<dbReference type="PANTHER" id="PTHR19964">
    <property type="entry name" value="MULTIPLE PDZ DOMAIN PROTEIN"/>
    <property type="match status" value="1"/>
</dbReference>
<evidence type="ECO:0000313" key="3">
    <source>
        <dbReference type="Proteomes" id="UP001187531"/>
    </source>
</evidence>
<organism evidence="2 3">
    <name type="scientific">Artemia franciscana</name>
    <name type="common">Brine shrimp</name>
    <name type="synonym">Artemia sanfranciscana</name>
    <dbReference type="NCBI Taxonomy" id="6661"/>
    <lineage>
        <taxon>Eukaryota</taxon>
        <taxon>Metazoa</taxon>
        <taxon>Ecdysozoa</taxon>
        <taxon>Arthropoda</taxon>
        <taxon>Crustacea</taxon>
        <taxon>Branchiopoda</taxon>
        <taxon>Anostraca</taxon>
        <taxon>Artemiidae</taxon>
        <taxon>Artemia</taxon>
    </lineage>
</organism>
<proteinExistence type="predicted"/>
<dbReference type="InterPro" id="IPR001478">
    <property type="entry name" value="PDZ"/>
</dbReference>
<dbReference type="Pfam" id="PF00595">
    <property type="entry name" value="PDZ"/>
    <property type="match status" value="1"/>
</dbReference>
<comment type="caution">
    <text evidence="2">The sequence shown here is derived from an EMBL/GenBank/DDBJ whole genome shotgun (WGS) entry which is preliminary data.</text>
</comment>
<dbReference type="EMBL" id="JAVRJZ010000009">
    <property type="protein sequence ID" value="KAK2718497.1"/>
    <property type="molecule type" value="Genomic_DNA"/>
</dbReference>
<dbReference type="InterPro" id="IPR051342">
    <property type="entry name" value="PDZ_scaffold"/>
</dbReference>